<dbReference type="InterPro" id="IPR004761">
    <property type="entry name" value="Spore_GerAB"/>
</dbReference>
<sequence>MNKAQNTFLTPSQFTLTLKSAVVGIETMYIANNIMKFAKQDSWISCIVGTVYPLYMVIIANYMCKKFPKDNILILSKKCFGKFLGSILNIIFISFFLFMLTSEFSGYTHVFRVYTTSFLKPYQVLFTALIPITYIAYKGIKPLGRLNEVGFYLTVGLVVLPMAVLAYGSFLNLMPVFGSGLSGILKGSKETVFAFSGMEIMFLIYPFLQDNKKLLKCGIVNVVIVAFIYTWTVFATIFYLGIETSPEYLWPVLTLADSINIPIVNSFRFIFISLWSLVQFKCIATYYFVVSYGLNQSVKKIPAEAFVLLLYPVIIIITMLYGNPTTRGEYTNKLIVAYVIFNLTYVSAAAILIHFKKGDAYEKV</sequence>
<dbReference type="PANTHER" id="PTHR34975">
    <property type="entry name" value="SPORE GERMINATION PROTEIN A2"/>
    <property type="match status" value="1"/>
</dbReference>
<dbReference type="Pfam" id="PF03845">
    <property type="entry name" value="Spore_permease"/>
    <property type="match status" value="1"/>
</dbReference>
<dbReference type="EMBL" id="JBJHZX010000021">
    <property type="protein sequence ID" value="MFL0196774.1"/>
    <property type="molecule type" value="Genomic_DNA"/>
</dbReference>
<evidence type="ECO:0000313" key="10">
    <source>
        <dbReference type="Proteomes" id="UP001623660"/>
    </source>
</evidence>
<comment type="caution">
    <text evidence="9">The sequence shown here is derived from an EMBL/GenBank/DDBJ whole genome shotgun (WGS) entry which is preliminary data.</text>
</comment>
<keyword evidence="4" id="KW-0309">Germination</keyword>
<evidence type="ECO:0000256" key="6">
    <source>
        <dbReference type="ARBA" id="ARBA00022989"/>
    </source>
</evidence>
<feature type="transmembrane region" description="Helical" evidence="8">
    <location>
        <begin position="149"/>
        <end position="171"/>
    </location>
</feature>
<keyword evidence="3" id="KW-0813">Transport</keyword>
<comment type="similarity">
    <text evidence="2">Belongs to the amino acid-polyamine-organocation (APC) superfamily. Spore germination protein (SGP) (TC 2.A.3.9) family.</text>
</comment>
<proteinExistence type="inferred from homology"/>
<dbReference type="NCBIfam" id="TIGR00912">
    <property type="entry name" value="2A0309"/>
    <property type="match status" value="1"/>
</dbReference>
<gene>
    <name evidence="9" type="ORF">ACJDU8_14590</name>
</gene>
<evidence type="ECO:0000256" key="5">
    <source>
        <dbReference type="ARBA" id="ARBA00022692"/>
    </source>
</evidence>
<feature type="transmembrane region" description="Helical" evidence="8">
    <location>
        <begin position="191"/>
        <end position="208"/>
    </location>
</feature>
<evidence type="ECO:0000256" key="8">
    <source>
        <dbReference type="SAM" id="Phobius"/>
    </source>
</evidence>
<reference evidence="9 10" key="1">
    <citation type="submission" date="2024-11" db="EMBL/GenBank/DDBJ databases">
        <authorList>
            <person name="Heng Y.C."/>
            <person name="Lim A.C.H."/>
            <person name="Lee J.K.Y."/>
            <person name="Kittelmann S."/>
        </authorList>
    </citation>
    <scope>NUCLEOTIDE SEQUENCE [LARGE SCALE GENOMIC DNA]</scope>
    <source>
        <strain evidence="9 10">WILCCON 0269</strain>
    </source>
</reference>
<dbReference type="RefSeq" id="WP_406792881.1">
    <property type="nucleotide sequence ID" value="NZ_JBJHZX010000021.1"/>
</dbReference>
<organism evidence="9 10">
    <name type="scientific">Candidatus Clostridium eludens</name>
    <dbReference type="NCBI Taxonomy" id="3381663"/>
    <lineage>
        <taxon>Bacteria</taxon>
        <taxon>Bacillati</taxon>
        <taxon>Bacillota</taxon>
        <taxon>Clostridia</taxon>
        <taxon>Eubacteriales</taxon>
        <taxon>Clostridiaceae</taxon>
        <taxon>Clostridium</taxon>
    </lineage>
</organism>
<feature type="transmembrane region" description="Helical" evidence="8">
    <location>
        <begin position="42"/>
        <end position="62"/>
    </location>
</feature>
<accession>A0ABW8SL63</accession>
<protein>
    <submittedName>
        <fullName evidence="9">GerAB/ArcD/ProY family transporter</fullName>
    </submittedName>
</protein>
<dbReference type="Proteomes" id="UP001623660">
    <property type="component" value="Unassembled WGS sequence"/>
</dbReference>
<evidence type="ECO:0000256" key="3">
    <source>
        <dbReference type="ARBA" id="ARBA00022448"/>
    </source>
</evidence>
<keyword evidence="5 8" id="KW-0812">Transmembrane</keyword>
<feature type="transmembrane region" description="Helical" evidence="8">
    <location>
        <begin position="269"/>
        <end position="289"/>
    </location>
</feature>
<comment type="subcellular location">
    <subcellularLocation>
        <location evidence="1">Membrane</location>
        <topology evidence="1">Multi-pass membrane protein</topology>
    </subcellularLocation>
</comment>
<evidence type="ECO:0000256" key="7">
    <source>
        <dbReference type="ARBA" id="ARBA00023136"/>
    </source>
</evidence>
<feature type="transmembrane region" description="Helical" evidence="8">
    <location>
        <begin position="334"/>
        <end position="355"/>
    </location>
</feature>
<keyword evidence="6 8" id="KW-1133">Transmembrane helix</keyword>
<dbReference type="PANTHER" id="PTHR34975:SF2">
    <property type="entry name" value="SPORE GERMINATION PROTEIN A2"/>
    <property type="match status" value="1"/>
</dbReference>
<feature type="transmembrane region" description="Helical" evidence="8">
    <location>
        <begin position="83"/>
        <end position="101"/>
    </location>
</feature>
<evidence type="ECO:0000256" key="2">
    <source>
        <dbReference type="ARBA" id="ARBA00007998"/>
    </source>
</evidence>
<evidence type="ECO:0000256" key="1">
    <source>
        <dbReference type="ARBA" id="ARBA00004141"/>
    </source>
</evidence>
<keyword evidence="7 8" id="KW-0472">Membrane</keyword>
<keyword evidence="10" id="KW-1185">Reference proteome</keyword>
<evidence type="ECO:0000256" key="4">
    <source>
        <dbReference type="ARBA" id="ARBA00022544"/>
    </source>
</evidence>
<evidence type="ECO:0000313" key="9">
    <source>
        <dbReference type="EMBL" id="MFL0196774.1"/>
    </source>
</evidence>
<feature type="transmembrane region" description="Helical" evidence="8">
    <location>
        <begin position="301"/>
        <end position="322"/>
    </location>
</feature>
<feature type="transmembrane region" description="Helical" evidence="8">
    <location>
        <begin position="220"/>
        <end position="242"/>
    </location>
</feature>
<name>A0ABW8SL63_9CLOT</name>
<feature type="transmembrane region" description="Helical" evidence="8">
    <location>
        <begin position="121"/>
        <end position="137"/>
    </location>
</feature>